<dbReference type="GO" id="GO:0003697">
    <property type="term" value="F:single-stranded DNA binding"/>
    <property type="evidence" value="ECO:0007669"/>
    <property type="project" value="InterPro"/>
</dbReference>
<evidence type="ECO:0000256" key="6">
    <source>
        <dbReference type="ARBA" id="ARBA00023125"/>
    </source>
</evidence>
<feature type="region of interest" description="Disordered" evidence="8">
    <location>
        <begin position="326"/>
        <end position="402"/>
    </location>
</feature>
<keyword evidence="3" id="KW-0227">DNA damage</keyword>
<evidence type="ECO:0000313" key="9">
    <source>
        <dbReference type="EMBL" id="CDP03955.1"/>
    </source>
</evidence>
<dbReference type="GO" id="GO:0016829">
    <property type="term" value="F:lyase activity"/>
    <property type="evidence" value="ECO:0007669"/>
    <property type="project" value="UniProtKB-KW"/>
</dbReference>
<dbReference type="PANTHER" id="PTHR13604:SF0">
    <property type="entry name" value="ABASIC SITE PROCESSING PROTEIN HMCES"/>
    <property type="match status" value="1"/>
</dbReference>
<dbReference type="GO" id="GO:0008233">
    <property type="term" value="F:peptidase activity"/>
    <property type="evidence" value="ECO:0007669"/>
    <property type="project" value="UniProtKB-KW"/>
</dbReference>
<dbReference type="FunCoup" id="A0A068U5X0">
    <property type="interactions" value="2231"/>
</dbReference>
<dbReference type="Gene3D" id="3.90.1680.10">
    <property type="entry name" value="SOS response associated peptidase-like"/>
    <property type="match status" value="1"/>
</dbReference>
<reference evidence="10" key="1">
    <citation type="journal article" date="2014" name="Science">
        <title>The coffee genome provides insight into the convergent evolution of caffeine biosynthesis.</title>
        <authorList>
            <person name="Denoeud F."/>
            <person name="Carretero-Paulet L."/>
            <person name="Dereeper A."/>
            <person name="Droc G."/>
            <person name="Guyot R."/>
            <person name="Pietrella M."/>
            <person name="Zheng C."/>
            <person name="Alberti A."/>
            <person name="Anthony F."/>
            <person name="Aprea G."/>
            <person name="Aury J.M."/>
            <person name="Bento P."/>
            <person name="Bernard M."/>
            <person name="Bocs S."/>
            <person name="Campa C."/>
            <person name="Cenci A."/>
            <person name="Combes M.C."/>
            <person name="Crouzillat D."/>
            <person name="Da Silva C."/>
            <person name="Daddiego L."/>
            <person name="De Bellis F."/>
            <person name="Dussert S."/>
            <person name="Garsmeur O."/>
            <person name="Gayraud T."/>
            <person name="Guignon V."/>
            <person name="Jahn K."/>
            <person name="Jamilloux V."/>
            <person name="Joet T."/>
            <person name="Labadie K."/>
            <person name="Lan T."/>
            <person name="Leclercq J."/>
            <person name="Lepelley M."/>
            <person name="Leroy T."/>
            <person name="Li L.T."/>
            <person name="Librado P."/>
            <person name="Lopez L."/>
            <person name="Munoz A."/>
            <person name="Noel B."/>
            <person name="Pallavicini A."/>
            <person name="Perrotta G."/>
            <person name="Poncet V."/>
            <person name="Pot D."/>
            <person name="Priyono X."/>
            <person name="Rigoreau M."/>
            <person name="Rouard M."/>
            <person name="Rozas J."/>
            <person name="Tranchant-Dubreuil C."/>
            <person name="VanBuren R."/>
            <person name="Zhang Q."/>
            <person name="Andrade A.C."/>
            <person name="Argout X."/>
            <person name="Bertrand B."/>
            <person name="de Kochko A."/>
            <person name="Graziosi G."/>
            <person name="Henry R.J."/>
            <person name="Jayarama X."/>
            <person name="Ming R."/>
            <person name="Nagai C."/>
            <person name="Rounsley S."/>
            <person name="Sankoff D."/>
            <person name="Giuliano G."/>
            <person name="Albert V.A."/>
            <person name="Wincker P."/>
            <person name="Lashermes P."/>
        </authorList>
    </citation>
    <scope>NUCLEOTIDE SEQUENCE [LARGE SCALE GENOMIC DNA]</scope>
    <source>
        <strain evidence="10">cv. DH200-94</strain>
    </source>
</reference>
<evidence type="ECO:0000256" key="7">
    <source>
        <dbReference type="ARBA" id="ARBA00023239"/>
    </source>
</evidence>
<dbReference type="Proteomes" id="UP000295252">
    <property type="component" value="Chromosome I"/>
</dbReference>
<feature type="compositionally biased region" description="Basic and acidic residues" evidence="8">
    <location>
        <begin position="326"/>
        <end position="365"/>
    </location>
</feature>
<keyword evidence="7" id="KW-0456">Lyase</keyword>
<dbReference type="GO" id="GO:0006508">
    <property type="term" value="P:proteolysis"/>
    <property type="evidence" value="ECO:0007669"/>
    <property type="project" value="UniProtKB-KW"/>
</dbReference>
<evidence type="ECO:0000256" key="5">
    <source>
        <dbReference type="ARBA" id="ARBA00023124"/>
    </source>
</evidence>
<gene>
    <name evidence="9" type="ORF">GSCOC_T00016469001</name>
</gene>
<evidence type="ECO:0008006" key="11">
    <source>
        <dbReference type="Google" id="ProtNLM"/>
    </source>
</evidence>
<dbReference type="InterPro" id="IPR003738">
    <property type="entry name" value="SRAP"/>
</dbReference>
<dbReference type="AlphaFoldDB" id="A0A068U5X0"/>
<dbReference type="EMBL" id="HG739095">
    <property type="protein sequence ID" value="CDP03955.1"/>
    <property type="molecule type" value="Genomic_DNA"/>
</dbReference>
<keyword evidence="6" id="KW-0238">DNA-binding</keyword>
<comment type="similarity">
    <text evidence="1">Belongs to the SOS response-associated peptidase family.</text>
</comment>
<dbReference type="SUPFAM" id="SSF143081">
    <property type="entry name" value="BB1717-like"/>
    <property type="match status" value="1"/>
</dbReference>
<dbReference type="Pfam" id="PF02586">
    <property type="entry name" value="SRAP"/>
    <property type="match status" value="1"/>
</dbReference>
<evidence type="ECO:0000256" key="4">
    <source>
        <dbReference type="ARBA" id="ARBA00022801"/>
    </source>
</evidence>
<evidence type="ECO:0000313" key="10">
    <source>
        <dbReference type="Proteomes" id="UP000295252"/>
    </source>
</evidence>
<accession>A0A068U5X0</accession>
<dbReference type="OMA" id="KIMSWLH"/>
<feature type="compositionally biased region" description="Polar residues" evidence="8">
    <location>
        <begin position="256"/>
        <end position="265"/>
    </location>
</feature>
<organism evidence="9 10">
    <name type="scientific">Coffea canephora</name>
    <name type="common">Robusta coffee</name>
    <dbReference type="NCBI Taxonomy" id="49390"/>
    <lineage>
        <taxon>Eukaryota</taxon>
        <taxon>Viridiplantae</taxon>
        <taxon>Streptophyta</taxon>
        <taxon>Embryophyta</taxon>
        <taxon>Tracheophyta</taxon>
        <taxon>Spermatophyta</taxon>
        <taxon>Magnoliopsida</taxon>
        <taxon>eudicotyledons</taxon>
        <taxon>Gunneridae</taxon>
        <taxon>Pentapetalae</taxon>
        <taxon>asterids</taxon>
        <taxon>lamiids</taxon>
        <taxon>Gentianales</taxon>
        <taxon>Rubiaceae</taxon>
        <taxon>Ixoroideae</taxon>
        <taxon>Gardenieae complex</taxon>
        <taxon>Bertiereae - Coffeeae clade</taxon>
        <taxon>Coffeeae</taxon>
        <taxon>Coffea</taxon>
    </lineage>
</organism>
<sequence>MCGRARCTLRPDDIPRACHLNGRPIRHVDMNRYRPAYNASPGFNLPVVRREDGQGGDGVGQAQLEQGAVVQCMKWGLIPSFTKKSEKPDHFKMFNARSESIREKASFRRLLPNNRCLVAVEGFYEWKKDGSKKQPYYIYFMDGRPLVFAALFDSWKNSEGEVFYTFTIVTTSSSSTLEWLHDRMPVILRNKEATEMWLNGRSSSDFDTILKPYGESDLVWHPVTTAMGKLSFDGPECISEIQLKRDESKTISQFFSKKGANSQADSKTENRTIKGEPMGLQEESEADDLTNHQHVTKSAENDIKPYFSNLSRDEALHIPVKREYEVCSSDTKHTDDESEKLHESPVTKKVRGASEETMVKLEEQTQKTSPTKTHKPGASSVRKKASSSGDKQPTLFSYFGKC</sequence>
<keyword evidence="10" id="KW-1185">Reference proteome</keyword>
<name>A0A068U5X0_COFCA</name>
<dbReference type="Gramene" id="CDP03955">
    <property type="protein sequence ID" value="CDP03955"/>
    <property type="gene ID" value="GSCOC_T00016469001"/>
</dbReference>
<feature type="region of interest" description="Disordered" evidence="8">
    <location>
        <begin position="256"/>
        <end position="292"/>
    </location>
</feature>
<keyword evidence="5" id="KW-0190">Covalent protein-DNA linkage</keyword>
<dbReference type="STRING" id="49390.A0A068U5X0"/>
<dbReference type="PANTHER" id="PTHR13604">
    <property type="entry name" value="DC12-RELATED"/>
    <property type="match status" value="1"/>
</dbReference>
<evidence type="ECO:0000256" key="8">
    <source>
        <dbReference type="SAM" id="MobiDB-lite"/>
    </source>
</evidence>
<evidence type="ECO:0000256" key="1">
    <source>
        <dbReference type="ARBA" id="ARBA00008136"/>
    </source>
</evidence>
<evidence type="ECO:0000256" key="2">
    <source>
        <dbReference type="ARBA" id="ARBA00022670"/>
    </source>
</evidence>
<keyword evidence="2" id="KW-0645">Protease</keyword>
<dbReference type="GO" id="GO:0106300">
    <property type="term" value="P:protein-DNA covalent cross-linking repair"/>
    <property type="evidence" value="ECO:0007669"/>
    <property type="project" value="InterPro"/>
</dbReference>
<protein>
    <recommendedName>
        <fullName evidence="11">Embryonic stem cell-specific 5-hydroxymethylcytosine-binding protein</fullName>
    </recommendedName>
</protein>
<feature type="compositionally biased region" description="Polar residues" evidence="8">
    <location>
        <begin position="386"/>
        <end position="395"/>
    </location>
</feature>
<proteinExistence type="inferred from homology"/>
<dbReference type="PhylomeDB" id="A0A068U5X0"/>
<dbReference type="InterPro" id="IPR036590">
    <property type="entry name" value="SRAP-like"/>
</dbReference>
<keyword evidence="4" id="KW-0378">Hydrolase</keyword>
<dbReference type="OrthoDB" id="2111841at2759"/>
<evidence type="ECO:0000256" key="3">
    <source>
        <dbReference type="ARBA" id="ARBA00022763"/>
    </source>
</evidence>
<dbReference type="InParanoid" id="A0A068U5X0"/>